<reference evidence="10" key="2">
    <citation type="submission" date="2023-06" db="EMBL/GenBank/DDBJ databases">
        <authorList>
            <consortium name="Lawrence Berkeley National Laboratory"/>
            <person name="Haridas S."/>
            <person name="Hensen N."/>
            <person name="Bonometti L."/>
            <person name="Westerberg I."/>
            <person name="Brannstrom I.O."/>
            <person name="Guillou S."/>
            <person name="Cros-Aarteil S."/>
            <person name="Calhoun S."/>
            <person name="Kuo A."/>
            <person name="Mondo S."/>
            <person name="Pangilinan J."/>
            <person name="Riley R."/>
            <person name="LaButti K."/>
            <person name="Andreopoulos B."/>
            <person name="Lipzen A."/>
            <person name="Chen C."/>
            <person name="Yanf M."/>
            <person name="Daum C."/>
            <person name="Ng V."/>
            <person name="Clum A."/>
            <person name="Steindorff A."/>
            <person name="Ohm R."/>
            <person name="Martin F."/>
            <person name="Silar P."/>
            <person name="Natvig D."/>
            <person name="Lalanne C."/>
            <person name="Gautier V."/>
            <person name="Ament-velasquez S.L."/>
            <person name="Kruys A."/>
            <person name="Hutchinson M.I."/>
            <person name="Powell A.J."/>
            <person name="Barry K."/>
            <person name="Miller A.N."/>
            <person name="Grigoriev I.V."/>
            <person name="Debuchy R."/>
            <person name="Gladieux P."/>
            <person name="Thoren M.H."/>
            <person name="Johannesson H."/>
        </authorList>
    </citation>
    <scope>NUCLEOTIDE SEQUENCE</scope>
    <source>
        <strain evidence="10">CBS 232.78</strain>
    </source>
</reference>
<feature type="transmembrane region" description="Helical" evidence="7">
    <location>
        <begin position="131"/>
        <end position="149"/>
    </location>
</feature>
<dbReference type="InterPro" id="IPR020846">
    <property type="entry name" value="MFS_dom"/>
</dbReference>
<feature type="transmembrane region" description="Helical" evidence="7">
    <location>
        <begin position="481"/>
        <end position="499"/>
    </location>
</feature>
<dbReference type="Gene3D" id="1.20.1250.20">
    <property type="entry name" value="MFS general substrate transporter like domains"/>
    <property type="match status" value="1"/>
</dbReference>
<dbReference type="Proteomes" id="UP001285441">
    <property type="component" value="Unassembled WGS sequence"/>
</dbReference>
<feature type="transmembrane region" description="Helical" evidence="7">
    <location>
        <begin position="226"/>
        <end position="248"/>
    </location>
</feature>
<evidence type="ECO:0000256" key="2">
    <source>
        <dbReference type="ARBA" id="ARBA00022448"/>
    </source>
</evidence>
<dbReference type="PRINTS" id="PR01036">
    <property type="entry name" value="TCRTETB"/>
</dbReference>
<evidence type="ECO:0000256" key="6">
    <source>
        <dbReference type="ARBA" id="ARBA00023180"/>
    </source>
</evidence>
<evidence type="ECO:0000256" key="3">
    <source>
        <dbReference type="ARBA" id="ARBA00022692"/>
    </source>
</evidence>
<comment type="caution">
    <text evidence="10">The sequence shown here is derived from an EMBL/GenBank/DDBJ whole genome shotgun (WGS) entry which is preliminary data.</text>
</comment>
<reference evidence="10" key="1">
    <citation type="journal article" date="2023" name="Mol. Phylogenet. Evol.">
        <title>Genome-scale phylogeny and comparative genomics of the fungal order Sordariales.</title>
        <authorList>
            <person name="Hensen N."/>
            <person name="Bonometti L."/>
            <person name="Westerberg I."/>
            <person name="Brannstrom I.O."/>
            <person name="Guillou S."/>
            <person name="Cros-Aarteil S."/>
            <person name="Calhoun S."/>
            <person name="Haridas S."/>
            <person name="Kuo A."/>
            <person name="Mondo S."/>
            <person name="Pangilinan J."/>
            <person name="Riley R."/>
            <person name="LaButti K."/>
            <person name="Andreopoulos B."/>
            <person name="Lipzen A."/>
            <person name="Chen C."/>
            <person name="Yan M."/>
            <person name="Daum C."/>
            <person name="Ng V."/>
            <person name="Clum A."/>
            <person name="Steindorff A."/>
            <person name="Ohm R.A."/>
            <person name="Martin F."/>
            <person name="Silar P."/>
            <person name="Natvig D.O."/>
            <person name="Lalanne C."/>
            <person name="Gautier V."/>
            <person name="Ament-Velasquez S.L."/>
            <person name="Kruys A."/>
            <person name="Hutchinson M.I."/>
            <person name="Powell A.J."/>
            <person name="Barry K."/>
            <person name="Miller A.N."/>
            <person name="Grigoriev I.V."/>
            <person name="Debuchy R."/>
            <person name="Gladieux P."/>
            <person name="Hiltunen Thoren M."/>
            <person name="Johannesson H."/>
        </authorList>
    </citation>
    <scope>NUCLEOTIDE SEQUENCE</scope>
    <source>
        <strain evidence="10">CBS 232.78</strain>
    </source>
</reference>
<keyword evidence="11" id="KW-1185">Reference proteome</keyword>
<dbReference type="GO" id="GO:0005886">
    <property type="term" value="C:plasma membrane"/>
    <property type="evidence" value="ECO:0007669"/>
    <property type="project" value="TreeGrafter"/>
</dbReference>
<feature type="transmembrane region" description="Helical" evidence="7">
    <location>
        <begin position="43"/>
        <end position="62"/>
    </location>
</feature>
<keyword evidence="8" id="KW-0732">Signal</keyword>
<evidence type="ECO:0000313" key="10">
    <source>
        <dbReference type="EMBL" id="KAK3393288.1"/>
    </source>
</evidence>
<name>A0AAE0P4D8_9PEZI</name>
<organism evidence="10 11">
    <name type="scientific">Podospora didyma</name>
    <dbReference type="NCBI Taxonomy" id="330526"/>
    <lineage>
        <taxon>Eukaryota</taxon>
        <taxon>Fungi</taxon>
        <taxon>Dikarya</taxon>
        <taxon>Ascomycota</taxon>
        <taxon>Pezizomycotina</taxon>
        <taxon>Sordariomycetes</taxon>
        <taxon>Sordariomycetidae</taxon>
        <taxon>Sordariales</taxon>
        <taxon>Podosporaceae</taxon>
        <taxon>Podospora</taxon>
    </lineage>
</organism>
<feature type="transmembrane region" description="Helical" evidence="7">
    <location>
        <begin position="98"/>
        <end position="119"/>
    </location>
</feature>
<feature type="signal peptide" evidence="8">
    <location>
        <begin position="1"/>
        <end position="20"/>
    </location>
</feature>
<dbReference type="PANTHER" id="PTHR23501">
    <property type="entry name" value="MAJOR FACILITATOR SUPERFAMILY"/>
    <property type="match status" value="1"/>
</dbReference>
<dbReference type="PROSITE" id="PS50850">
    <property type="entry name" value="MFS"/>
    <property type="match status" value="1"/>
</dbReference>
<feature type="transmembrane region" description="Helical" evidence="7">
    <location>
        <begin position="395"/>
        <end position="421"/>
    </location>
</feature>
<gene>
    <name evidence="10" type="ORF">B0H63DRAFT_530975</name>
</gene>
<feature type="transmembrane region" description="Helical" evidence="7">
    <location>
        <begin position="74"/>
        <end position="92"/>
    </location>
</feature>
<keyword evidence="6" id="KW-0325">Glycoprotein</keyword>
<accession>A0AAE0P4D8</accession>
<dbReference type="InterPro" id="IPR011701">
    <property type="entry name" value="MFS"/>
</dbReference>
<sequence length="531" mass="57195">MIWRFWAIFLSLSIASLLVGLDSTITSSSLPLITADLYSGDNYVWIINGYLLTSTAFLPLYGQIAQVLGRRWPTMAGVAIFLLGSGICGGASSTGILIAGRLVQGIGGAGISAMTQLIISDLVSVRERGKYIGIIWAVFGVGTAVGPPVGGAIAEYGSWRWVFWLNLPIAGITLVTQFFFLQIVFVKKASVKQRLGQIDWVGNSLLVASVVAVLIALSWANTRFPWSSWHIIVPLVLGLAGMAVFHVYEAPRFCVGQPTIPPRMFGNRTSAVGMALTFLQSMLTMWRVYFLPVYFQAVLLASPSRSGVLLLPTILMGIPMAIIAGGVLARFGRYKPIHIFGFGLATLASGLYIKLDSESLLAEVVVYQIIAAIGGGCLLTTMLPSVQSSHPQADVAVAVSTWNFVRAFGAVWGIAIPAAIFNNQIDARLNNSSSGGVISGAVREFLGGGDAYSRVSAEYISSLPLELQSEVIGVYNGSLKVVWEVCLAFNALGFLFVFLEKEIELRTTLDSDYKLKEGKKNAEKEDTDPEK</sequence>
<keyword evidence="3 7" id="KW-0812">Transmembrane</keyword>
<feature type="transmembrane region" description="Helical" evidence="7">
    <location>
        <begin position="365"/>
        <end position="383"/>
    </location>
</feature>
<dbReference type="EMBL" id="JAULSW010000001">
    <property type="protein sequence ID" value="KAK3393288.1"/>
    <property type="molecule type" value="Genomic_DNA"/>
</dbReference>
<evidence type="ECO:0000256" key="4">
    <source>
        <dbReference type="ARBA" id="ARBA00022989"/>
    </source>
</evidence>
<proteinExistence type="predicted"/>
<protein>
    <submittedName>
        <fullName evidence="10">Major facilitator superfamily domain-containing protein</fullName>
    </submittedName>
</protein>
<dbReference type="CDD" id="cd17502">
    <property type="entry name" value="MFS_Azr1_MDR_like"/>
    <property type="match status" value="1"/>
</dbReference>
<dbReference type="InterPro" id="IPR036259">
    <property type="entry name" value="MFS_trans_sf"/>
</dbReference>
<evidence type="ECO:0000313" key="11">
    <source>
        <dbReference type="Proteomes" id="UP001285441"/>
    </source>
</evidence>
<feature type="transmembrane region" description="Helical" evidence="7">
    <location>
        <begin position="269"/>
        <end position="289"/>
    </location>
</feature>
<evidence type="ECO:0000256" key="7">
    <source>
        <dbReference type="SAM" id="Phobius"/>
    </source>
</evidence>
<dbReference type="GO" id="GO:0022857">
    <property type="term" value="F:transmembrane transporter activity"/>
    <property type="evidence" value="ECO:0007669"/>
    <property type="project" value="InterPro"/>
</dbReference>
<dbReference type="SUPFAM" id="SSF103473">
    <property type="entry name" value="MFS general substrate transporter"/>
    <property type="match status" value="1"/>
</dbReference>
<comment type="subcellular location">
    <subcellularLocation>
        <location evidence="1">Membrane</location>
        <topology evidence="1">Multi-pass membrane protein</topology>
    </subcellularLocation>
</comment>
<feature type="transmembrane region" description="Helical" evidence="7">
    <location>
        <begin position="309"/>
        <end position="329"/>
    </location>
</feature>
<dbReference type="Pfam" id="PF07690">
    <property type="entry name" value="MFS_1"/>
    <property type="match status" value="1"/>
</dbReference>
<evidence type="ECO:0000256" key="1">
    <source>
        <dbReference type="ARBA" id="ARBA00004141"/>
    </source>
</evidence>
<keyword evidence="4 7" id="KW-1133">Transmembrane helix</keyword>
<feature type="transmembrane region" description="Helical" evidence="7">
    <location>
        <begin position="336"/>
        <end position="353"/>
    </location>
</feature>
<feature type="chain" id="PRO_5042098392" evidence="8">
    <location>
        <begin position="21"/>
        <end position="531"/>
    </location>
</feature>
<keyword evidence="5 7" id="KW-0472">Membrane</keyword>
<dbReference type="PANTHER" id="PTHR23501:SF187">
    <property type="entry name" value="MAJOR FACILITATOR SUPERFAMILY (MFS) PROFILE DOMAIN-CONTAINING PROTEIN"/>
    <property type="match status" value="1"/>
</dbReference>
<feature type="transmembrane region" description="Helical" evidence="7">
    <location>
        <begin position="161"/>
        <end position="186"/>
    </location>
</feature>
<evidence type="ECO:0000256" key="8">
    <source>
        <dbReference type="SAM" id="SignalP"/>
    </source>
</evidence>
<feature type="domain" description="Major facilitator superfamily (MFS) profile" evidence="9">
    <location>
        <begin position="8"/>
        <end position="505"/>
    </location>
</feature>
<evidence type="ECO:0000259" key="9">
    <source>
        <dbReference type="PROSITE" id="PS50850"/>
    </source>
</evidence>
<dbReference type="AlphaFoldDB" id="A0AAE0P4D8"/>
<feature type="transmembrane region" description="Helical" evidence="7">
    <location>
        <begin position="198"/>
        <end position="220"/>
    </location>
</feature>
<keyword evidence="2" id="KW-0813">Transport</keyword>
<evidence type="ECO:0000256" key="5">
    <source>
        <dbReference type="ARBA" id="ARBA00023136"/>
    </source>
</evidence>
<dbReference type="Gene3D" id="1.20.1720.10">
    <property type="entry name" value="Multidrug resistance protein D"/>
    <property type="match status" value="1"/>
</dbReference>